<comment type="caution">
    <text evidence="2">The sequence shown here is derived from an EMBL/GenBank/DDBJ whole genome shotgun (WGS) entry which is preliminary data.</text>
</comment>
<evidence type="ECO:0008006" key="4">
    <source>
        <dbReference type="Google" id="ProtNLM"/>
    </source>
</evidence>
<gene>
    <name evidence="2" type="ORF">RM529_16140</name>
</gene>
<feature type="transmembrane region" description="Helical" evidence="1">
    <location>
        <begin position="7"/>
        <end position="35"/>
    </location>
</feature>
<accession>A0ABU3CZ74</accession>
<evidence type="ECO:0000256" key="1">
    <source>
        <dbReference type="SAM" id="Phobius"/>
    </source>
</evidence>
<organism evidence="2 3">
    <name type="scientific">Autumnicola edwardsiae</name>
    <dbReference type="NCBI Taxonomy" id="3075594"/>
    <lineage>
        <taxon>Bacteria</taxon>
        <taxon>Pseudomonadati</taxon>
        <taxon>Bacteroidota</taxon>
        <taxon>Flavobacteriia</taxon>
        <taxon>Flavobacteriales</taxon>
        <taxon>Flavobacteriaceae</taxon>
        <taxon>Autumnicola</taxon>
    </lineage>
</organism>
<keyword evidence="1" id="KW-0472">Membrane</keyword>
<reference evidence="2 3" key="1">
    <citation type="submission" date="2023-09" db="EMBL/GenBank/DDBJ databases">
        <authorList>
            <person name="Rey-Velasco X."/>
        </authorList>
    </citation>
    <scope>NUCLEOTIDE SEQUENCE [LARGE SCALE GENOMIC DNA]</scope>
    <source>
        <strain evidence="2 3">F297</strain>
    </source>
</reference>
<keyword evidence="1" id="KW-1133">Transmembrane helix</keyword>
<dbReference type="Proteomes" id="UP001248819">
    <property type="component" value="Unassembled WGS sequence"/>
</dbReference>
<protein>
    <recommendedName>
        <fullName evidence="4">Serine hydroxymethyltransferase</fullName>
    </recommendedName>
</protein>
<sequence length="61" mass="7015">MFEFDQYLGFLAFLIILTMGFWLMIFLVAIVPYWIGGSVTELIKEKQAARKKAKEADVKNA</sequence>
<evidence type="ECO:0000313" key="2">
    <source>
        <dbReference type="EMBL" id="MDT0651681.1"/>
    </source>
</evidence>
<dbReference type="EMBL" id="JAVRHP010000156">
    <property type="protein sequence ID" value="MDT0651681.1"/>
    <property type="molecule type" value="Genomic_DNA"/>
</dbReference>
<name>A0ABU3CZ74_9FLAO</name>
<keyword evidence="3" id="KW-1185">Reference proteome</keyword>
<dbReference type="RefSeq" id="WP_311485774.1">
    <property type="nucleotide sequence ID" value="NZ_JAVRHP010000156.1"/>
</dbReference>
<evidence type="ECO:0000313" key="3">
    <source>
        <dbReference type="Proteomes" id="UP001248819"/>
    </source>
</evidence>
<keyword evidence="1" id="KW-0812">Transmembrane</keyword>
<proteinExistence type="predicted"/>